<protein>
    <recommendedName>
        <fullName evidence="3">DUF4012 domain-containing protein</fullName>
    </recommendedName>
</protein>
<accession>A0A317ZU56</accession>
<dbReference type="RefSeq" id="WP_110128314.1">
    <property type="nucleotide sequence ID" value="NZ_QHLY01000012.1"/>
</dbReference>
<evidence type="ECO:0000313" key="2">
    <source>
        <dbReference type="Proteomes" id="UP000246722"/>
    </source>
</evidence>
<dbReference type="AlphaFoldDB" id="A0A317ZU56"/>
<name>A0A317ZU56_9MICO</name>
<dbReference type="Proteomes" id="UP000246722">
    <property type="component" value="Unassembled WGS sequence"/>
</dbReference>
<organism evidence="1 2">
    <name type="scientific">Cryobacterium arcticum</name>
    <dbReference type="NCBI Taxonomy" id="670052"/>
    <lineage>
        <taxon>Bacteria</taxon>
        <taxon>Bacillati</taxon>
        <taxon>Actinomycetota</taxon>
        <taxon>Actinomycetes</taxon>
        <taxon>Micrococcales</taxon>
        <taxon>Microbacteriaceae</taxon>
        <taxon>Cryobacterium</taxon>
    </lineage>
</organism>
<sequence length="558" mass="58102">MVKTDLEAAQQLVDQLQAQVKDGDFVALNATSAELQDRASSAVNGTHDLTWRIAEFVPVVGENLKAVRIVAESIDDVVVDVAAPAVTLLGSFDVGARDPETGGFDLAPIKKAQEIVAAATTVFSTSLEKIDTINVSSTVGPVSAAVVKLDGLMTSADAMVSDMGPLLNVAGSALGMDGPRNYLLAFQNNAESTALGGSAASYTLMHSENGAISIAAQANSGDFEEGTAVDVDVDQSALDLYSSYLVDHINTSTSRPDFPTAAKTISAFWARDQGAAVDGVISVDPLALALVLKATGPITLTSGDVLTDENAVGLLTNGIYMRYPDNEDAPKADAFFEEAAASILAKVISGEFDINTMISAVTDGINKGSIMMWVADPTQQSSLDGSRLQGTLPASNADDTVVGVYYRDTSASKIDYYLDTSTQTTSDKCSVPGTTTITTSVTLHSRLTEAQAEDLPEYVNSKNFGAEKFRTEVYVYGPVGATLASTQVDAEGLDTTIRAGASDLGRPVAPIVADLAPGETTMVTTSFTVATAGLGPLTVRGTPMIHPTDVTVTDPKCP</sequence>
<evidence type="ECO:0000313" key="1">
    <source>
        <dbReference type="EMBL" id="PXA68663.1"/>
    </source>
</evidence>
<dbReference type="InterPro" id="IPR025101">
    <property type="entry name" value="DUF4012"/>
</dbReference>
<proteinExistence type="predicted"/>
<evidence type="ECO:0008006" key="3">
    <source>
        <dbReference type="Google" id="ProtNLM"/>
    </source>
</evidence>
<dbReference type="EMBL" id="QHLY01000012">
    <property type="protein sequence ID" value="PXA68663.1"/>
    <property type="molecule type" value="Genomic_DNA"/>
</dbReference>
<dbReference type="Pfam" id="PF13196">
    <property type="entry name" value="DUF4012"/>
    <property type="match status" value="1"/>
</dbReference>
<keyword evidence="2" id="KW-1185">Reference proteome</keyword>
<gene>
    <name evidence="1" type="ORF">CTB96_18960</name>
</gene>
<reference evidence="1 2" key="1">
    <citation type="submission" date="2018-05" db="EMBL/GenBank/DDBJ databases">
        <title>Genetic diversity of glacier-inhabiting Cryobacterium bacteria in China and description of Cryobacterium mengkeensis sp. nov. and Arthrobacter glacialis sp. nov.</title>
        <authorList>
            <person name="Liu Q."/>
            <person name="Xin Y.-H."/>
        </authorList>
    </citation>
    <scope>NUCLEOTIDE SEQUENCE [LARGE SCALE GENOMIC DNA]</scope>
    <source>
        <strain evidence="1 2">SK-1</strain>
    </source>
</reference>
<comment type="caution">
    <text evidence="1">The sequence shown here is derived from an EMBL/GenBank/DDBJ whole genome shotgun (WGS) entry which is preliminary data.</text>
</comment>